<name>A0A0R2MB90_9LACO</name>
<dbReference type="RefSeq" id="WP_057707106.1">
    <property type="nucleotide sequence ID" value="NZ_JQCL01000080.1"/>
</dbReference>
<protein>
    <submittedName>
        <fullName evidence="3">Lipase esterase</fullName>
    </submittedName>
</protein>
<dbReference type="GO" id="GO:0008236">
    <property type="term" value="F:serine-type peptidase activity"/>
    <property type="evidence" value="ECO:0007669"/>
    <property type="project" value="InterPro"/>
</dbReference>
<dbReference type="STRING" id="942150.IV64_GL000605"/>
<dbReference type="EMBL" id="JQCL01000080">
    <property type="protein sequence ID" value="KRO08515.1"/>
    <property type="molecule type" value="Genomic_DNA"/>
</dbReference>
<keyword evidence="1" id="KW-0378">Hydrolase</keyword>
<evidence type="ECO:0000256" key="1">
    <source>
        <dbReference type="ARBA" id="ARBA00022801"/>
    </source>
</evidence>
<sequence>MISVKKQSLQDIPIIEVVDDQLLTQPLPLVVFYHGWRSQKDLVLTQARKLANRHLRVVLPDAMNHGDRMEPVSSLPSFTFWNSIQGNLAEFDLIIQTYRKRGLILNDQIGVGGYSMGGMTTGALLTCHPEIKAATIIMGTPNLNAYAQLVRDYAAKSHVYLPTDMVALTSWIDNFDLNLHPETIAHRPVLFWHGTDDERIPYAQSRDFFDRVHHEPYANQVAFITGYQAKHLVKIPLMTKIANFFDYYLN</sequence>
<gene>
    <name evidence="3" type="ORF">IV64_GL000605</name>
</gene>
<dbReference type="OrthoDB" id="31158at2"/>
<evidence type="ECO:0000313" key="3">
    <source>
        <dbReference type="EMBL" id="KRO08515.1"/>
    </source>
</evidence>
<proteinExistence type="predicted"/>
<dbReference type="PATRIC" id="fig|942150.3.peg.619"/>
<reference evidence="3 4" key="1">
    <citation type="journal article" date="2015" name="Genome Announc.">
        <title>Expanding the biotechnology potential of lactobacilli through comparative genomics of 213 strains and associated genera.</title>
        <authorList>
            <person name="Sun Z."/>
            <person name="Harris H.M."/>
            <person name="McCann A."/>
            <person name="Guo C."/>
            <person name="Argimon S."/>
            <person name="Zhang W."/>
            <person name="Yang X."/>
            <person name="Jeffery I.B."/>
            <person name="Cooney J.C."/>
            <person name="Kagawa T.F."/>
            <person name="Liu W."/>
            <person name="Song Y."/>
            <person name="Salvetti E."/>
            <person name="Wrobel A."/>
            <person name="Rasinkangas P."/>
            <person name="Parkhill J."/>
            <person name="Rea M.C."/>
            <person name="O'Sullivan O."/>
            <person name="Ritari J."/>
            <person name="Douillard F.P."/>
            <person name="Paul Ross R."/>
            <person name="Yang R."/>
            <person name="Briner A.E."/>
            <person name="Felis G.E."/>
            <person name="de Vos W.M."/>
            <person name="Barrangou R."/>
            <person name="Klaenhammer T.R."/>
            <person name="Caufield P.W."/>
            <person name="Cui Y."/>
            <person name="Zhang H."/>
            <person name="O'Toole P.W."/>
        </authorList>
    </citation>
    <scope>NUCLEOTIDE SEQUENCE [LARGE SCALE GENOMIC DNA]</scope>
    <source>
        <strain evidence="3 4">LMG 26013</strain>
    </source>
</reference>
<comment type="caution">
    <text evidence="3">The sequence shown here is derived from an EMBL/GenBank/DDBJ whole genome shotgun (WGS) entry which is preliminary data.</text>
</comment>
<dbReference type="InterPro" id="IPR050261">
    <property type="entry name" value="FrsA_esterase"/>
</dbReference>
<dbReference type="GO" id="GO:0006508">
    <property type="term" value="P:proteolysis"/>
    <property type="evidence" value="ECO:0007669"/>
    <property type="project" value="InterPro"/>
</dbReference>
<dbReference type="PANTHER" id="PTHR22946">
    <property type="entry name" value="DIENELACTONE HYDROLASE DOMAIN-CONTAINING PROTEIN-RELATED"/>
    <property type="match status" value="1"/>
</dbReference>
<evidence type="ECO:0000259" key="2">
    <source>
        <dbReference type="Pfam" id="PF00326"/>
    </source>
</evidence>
<dbReference type="Gene3D" id="3.40.50.1820">
    <property type="entry name" value="alpha/beta hydrolase"/>
    <property type="match status" value="1"/>
</dbReference>
<accession>A0A0R2MB90</accession>
<dbReference type="InterPro" id="IPR001375">
    <property type="entry name" value="Peptidase_S9_cat"/>
</dbReference>
<organism evidence="3 4">
    <name type="scientific">Lactiplantibacillus xiangfangensis</name>
    <dbReference type="NCBI Taxonomy" id="942150"/>
    <lineage>
        <taxon>Bacteria</taxon>
        <taxon>Bacillati</taxon>
        <taxon>Bacillota</taxon>
        <taxon>Bacilli</taxon>
        <taxon>Lactobacillales</taxon>
        <taxon>Lactobacillaceae</taxon>
        <taxon>Lactiplantibacillus</taxon>
    </lineage>
</organism>
<dbReference type="InterPro" id="IPR029058">
    <property type="entry name" value="AB_hydrolase_fold"/>
</dbReference>
<dbReference type="Pfam" id="PF00326">
    <property type="entry name" value="Peptidase_S9"/>
    <property type="match status" value="1"/>
</dbReference>
<dbReference type="GO" id="GO:0052689">
    <property type="term" value="F:carboxylic ester hydrolase activity"/>
    <property type="evidence" value="ECO:0007669"/>
    <property type="project" value="UniProtKB-ARBA"/>
</dbReference>
<keyword evidence="4" id="KW-1185">Reference proteome</keyword>
<feature type="domain" description="Peptidase S9 prolyl oligopeptidase catalytic" evidence="2">
    <location>
        <begin position="95"/>
        <end position="242"/>
    </location>
</feature>
<dbReference type="AlphaFoldDB" id="A0A0R2MB90"/>
<dbReference type="SUPFAM" id="SSF53474">
    <property type="entry name" value="alpha/beta-Hydrolases"/>
    <property type="match status" value="1"/>
</dbReference>
<dbReference type="Proteomes" id="UP000051783">
    <property type="component" value="Unassembled WGS sequence"/>
</dbReference>
<evidence type="ECO:0000313" key="4">
    <source>
        <dbReference type="Proteomes" id="UP000051783"/>
    </source>
</evidence>
<dbReference type="PANTHER" id="PTHR22946:SF9">
    <property type="entry name" value="POLYKETIDE TRANSFERASE AF380"/>
    <property type="match status" value="1"/>
</dbReference>